<keyword evidence="1 5" id="KW-0479">Metal-binding</keyword>
<dbReference type="PROSITE" id="PS50103">
    <property type="entry name" value="ZF_C3H1"/>
    <property type="match status" value="2"/>
</dbReference>
<evidence type="ECO:0000256" key="1">
    <source>
        <dbReference type="ARBA" id="ARBA00022723"/>
    </source>
</evidence>
<dbReference type="AlphaFoldDB" id="A0AAD4QBM5"/>
<keyword evidence="4 5" id="KW-0862">Zinc</keyword>
<protein>
    <recommendedName>
        <fullName evidence="7">C3H1-type domain-containing protein</fullName>
    </recommendedName>
</protein>
<dbReference type="GO" id="GO:0003729">
    <property type="term" value="F:mRNA binding"/>
    <property type="evidence" value="ECO:0007669"/>
    <property type="project" value="InterPro"/>
</dbReference>
<feature type="zinc finger region" description="C3H1-type" evidence="5">
    <location>
        <begin position="310"/>
        <end position="338"/>
    </location>
</feature>
<feature type="compositionally biased region" description="Low complexity" evidence="6">
    <location>
        <begin position="270"/>
        <end position="282"/>
    </location>
</feature>
<dbReference type="InterPro" id="IPR036855">
    <property type="entry name" value="Znf_CCCH_sf"/>
</dbReference>
<name>A0AAD4QBM5_9AGAM</name>
<dbReference type="PANTHER" id="PTHR12547">
    <property type="entry name" value="CCCH ZINC FINGER/TIS11-RELATED"/>
    <property type="match status" value="1"/>
</dbReference>
<dbReference type="Proteomes" id="UP001201163">
    <property type="component" value="Unassembled WGS sequence"/>
</dbReference>
<evidence type="ECO:0000256" key="3">
    <source>
        <dbReference type="ARBA" id="ARBA00022771"/>
    </source>
</evidence>
<feature type="domain" description="C3H1-type" evidence="7">
    <location>
        <begin position="232"/>
        <end position="261"/>
    </location>
</feature>
<feature type="region of interest" description="Disordered" evidence="6">
    <location>
        <begin position="267"/>
        <end position="305"/>
    </location>
</feature>
<gene>
    <name evidence="8" type="ORF">EDB92DRAFT_1875613</name>
</gene>
<reference evidence="8" key="1">
    <citation type="submission" date="2022-01" db="EMBL/GenBank/DDBJ databases">
        <title>Comparative genomics reveals a dynamic genome evolution in the ectomycorrhizal milk-cap (Lactarius) mushrooms.</title>
        <authorList>
            <consortium name="DOE Joint Genome Institute"/>
            <person name="Lebreton A."/>
            <person name="Tang N."/>
            <person name="Kuo A."/>
            <person name="LaButti K."/>
            <person name="Drula E."/>
            <person name="Barry K."/>
            <person name="Clum A."/>
            <person name="Lipzen A."/>
            <person name="Mousain D."/>
            <person name="Ng V."/>
            <person name="Wang R."/>
            <person name="Wang X."/>
            <person name="Dai Y."/>
            <person name="Henrissat B."/>
            <person name="Grigoriev I.V."/>
            <person name="Guerin-Laguette A."/>
            <person name="Yu F."/>
            <person name="Martin F.M."/>
        </authorList>
    </citation>
    <scope>NUCLEOTIDE SEQUENCE</scope>
    <source>
        <strain evidence="8">QP</strain>
    </source>
</reference>
<keyword evidence="9" id="KW-1185">Reference proteome</keyword>
<dbReference type="SUPFAM" id="SSF90229">
    <property type="entry name" value="CCCH zinc finger"/>
    <property type="match status" value="1"/>
</dbReference>
<proteinExistence type="predicted"/>
<dbReference type="InterPro" id="IPR045877">
    <property type="entry name" value="ZFP36-like"/>
</dbReference>
<dbReference type="InterPro" id="IPR000571">
    <property type="entry name" value="Znf_CCCH"/>
</dbReference>
<dbReference type="GO" id="GO:0008270">
    <property type="term" value="F:zinc ion binding"/>
    <property type="evidence" value="ECO:0007669"/>
    <property type="project" value="UniProtKB-KW"/>
</dbReference>
<comment type="caution">
    <text evidence="8">The sequence shown here is derived from an EMBL/GenBank/DDBJ whole genome shotgun (WGS) entry which is preliminary data.</text>
</comment>
<sequence length="538" mass="58277">MASQFKTPSKMCRHGTREDCPISNCRFQHSTPNHVFYSTALKGAVPPPPTPHADWCGNGKVYAQHIRPSVEDAVLAPGPRDINSSAATPSDTIDANALAQGSYFLTARASICLRHKIFWATADIIAATDGLALYRVWLESQVEVQKARIQAMSKHNLAKNFRGQQPEVPSTPLTPRLGHTQPFPMHIPKSASATGRCEHEVPVSATPPGAVSTYTHEVPNSSITAPRKVDMSYKTTPCRHFTLNRGWCPWGDDCCFIHDSELEWAPAPDRGSSGRSTPSSTTLVGNNYKPLHNGTTTSVAEPGTAVRSSSSQSAHCWGYIQGLCPHSGDNCKFIHPADIVPYIKYTPCLTWPRCGYPTQVCPLKHPQVDKLPMSQPRGRPSVTHGTAPVGPQPQTAFVRAPYAGEQPCPRAFPITADPTSLYGAVPFVEASSHIIPHDAAYASAVRYHNPVQPSAETFSPPPRVAVRLSRPSDDAGHSGRVSADKYAVPGDFGLCGVHQGRRRVSIAVQRPDAELVSGVPGRTKEYVRGHGRGKSMHL</sequence>
<dbReference type="PANTHER" id="PTHR12547:SF18">
    <property type="entry name" value="PROTEIN TIS11"/>
    <property type="match status" value="1"/>
</dbReference>
<evidence type="ECO:0000256" key="6">
    <source>
        <dbReference type="SAM" id="MobiDB-lite"/>
    </source>
</evidence>
<evidence type="ECO:0000313" key="8">
    <source>
        <dbReference type="EMBL" id="KAH8987423.1"/>
    </source>
</evidence>
<organism evidence="8 9">
    <name type="scientific">Lactarius akahatsu</name>
    <dbReference type="NCBI Taxonomy" id="416441"/>
    <lineage>
        <taxon>Eukaryota</taxon>
        <taxon>Fungi</taxon>
        <taxon>Dikarya</taxon>
        <taxon>Basidiomycota</taxon>
        <taxon>Agaricomycotina</taxon>
        <taxon>Agaricomycetes</taxon>
        <taxon>Russulales</taxon>
        <taxon>Russulaceae</taxon>
        <taxon>Lactarius</taxon>
    </lineage>
</organism>
<evidence type="ECO:0000313" key="9">
    <source>
        <dbReference type="Proteomes" id="UP001201163"/>
    </source>
</evidence>
<feature type="domain" description="C3H1-type" evidence="7">
    <location>
        <begin position="310"/>
        <end position="338"/>
    </location>
</feature>
<dbReference type="Gene3D" id="4.10.1000.10">
    <property type="entry name" value="Zinc finger, CCCH-type"/>
    <property type="match status" value="2"/>
</dbReference>
<evidence type="ECO:0000256" key="2">
    <source>
        <dbReference type="ARBA" id="ARBA00022737"/>
    </source>
</evidence>
<evidence type="ECO:0000256" key="5">
    <source>
        <dbReference type="PROSITE-ProRule" id="PRU00723"/>
    </source>
</evidence>
<dbReference type="EMBL" id="JAKELL010000047">
    <property type="protein sequence ID" value="KAH8987423.1"/>
    <property type="molecule type" value="Genomic_DNA"/>
</dbReference>
<keyword evidence="2" id="KW-0677">Repeat</keyword>
<evidence type="ECO:0000259" key="7">
    <source>
        <dbReference type="PROSITE" id="PS50103"/>
    </source>
</evidence>
<evidence type="ECO:0000256" key="4">
    <source>
        <dbReference type="ARBA" id="ARBA00022833"/>
    </source>
</evidence>
<dbReference type="SMART" id="SM00356">
    <property type="entry name" value="ZnF_C3H1"/>
    <property type="match status" value="2"/>
</dbReference>
<keyword evidence="3 5" id="KW-0863">Zinc-finger</keyword>
<feature type="zinc finger region" description="C3H1-type" evidence="5">
    <location>
        <begin position="232"/>
        <end position="261"/>
    </location>
</feature>
<dbReference type="Pfam" id="PF00642">
    <property type="entry name" value="zf-CCCH"/>
    <property type="match status" value="1"/>
</dbReference>
<accession>A0AAD4QBM5</accession>